<accession>A0A026WTH9</accession>
<reference evidence="1 2" key="1">
    <citation type="journal article" date="2014" name="Curr. Biol.">
        <title>The genome of the clonal raider ant Cerapachys biroi.</title>
        <authorList>
            <person name="Oxley P.R."/>
            <person name="Ji L."/>
            <person name="Fetter-Pruneda I."/>
            <person name="McKenzie S.K."/>
            <person name="Li C."/>
            <person name="Hu H."/>
            <person name="Zhang G."/>
            <person name="Kronauer D.J."/>
        </authorList>
    </citation>
    <scope>NUCLEOTIDE SEQUENCE [LARGE SCALE GENOMIC DNA]</scope>
</reference>
<name>A0A026WTH9_OOCBI</name>
<keyword evidence="2" id="KW-1185">Reference proteome</keyword>
<protein>
    <submittedName>
        <fullName evidence="1">Uncharacterized protein</fullName>
    </submittedName>
</protein>
<evidence type="ECO:0000313" key="2">
    <source>
        <dbReference type="Proteomes" id="UP000053097"/>
    </source>
</evidence>
<organism evidence="1 2">
    <name type="scientific">Ooceraea biroi</name>
    <name type="common">Clonal raider ant</name>
    <name type="synonym">Cerapachys biroi</name>
    <dbReference type="NCBI Taxonomy" id="2015173"/>
    <lineage>
        <taxon>Eukaryota</taxon>
        <taxon>Metazoa</taxon>
        <taxon>Ecdysozoa</taxon>
        <taxon>Arthropoda</taxon>
        <taxon>Hexapoda</taxon>
        <taxon>Insecta</taxon>
        <taxon>Pterygota</taxon>
        <taxon>Neoptera</taxon>
        <taxon>Endopterygota</taxon>
        <taxon>Hymenoptera</taxon>
        <taxon>Apocrita</taxon>
        <taxon>Aculeata</taxon>
        <taxon>Formicoidea</taxon>
        <taxon>Formicidae</taxon>
        <taxon>Dorylinae</taxon>
        <taxon>Ooceraea</taxon>
    </lineage>
</organism>
<dbReference type="AlphaFoldDB" id="A0A026WTH9"/>
<gene>
    <name evidence="1" type="ORF">X777_01366</name>
</gene>
<proteinExistence type="predicted"/>
<dbReference type="EMBL" id="KK107128">
    <property type="protein sequence ID" value="EZA58409.1"/>
    <property type="molecule type" value="Genomic_DNA"/>
</dbReference>
<sequence length="53" mass="5731">KCCKRPGKPSFRRVQRLPLTTISLNALARPTETTILPGARTSASGALRRTAPI</sequence>
<dbReference type="Proteomes" id="UP000053097">
    <property type="component" value="Unassembled WGS sequence"/>
</dbReference>
<evidence type="ECO:0000313" key="1">
    <source>
        <dbReference type="EMBL" id="EZA58409.1"/>
    </source>
</evidence>
<feature type="non-terminal residue" evidence="1">
    <location>
        <position position="1"/>
    </location>
</feature>